<accession>A0A168DWB1</accession>
<proteinExistence type="inferred from homology"/>
<dbReference type="Pfam" id="PF01722">
    <property type="entry name" value="BolA"/>
    <property type="match status" value="1"/>
</dbReference>
<sequence>MMANIPQPTAGSATPVEDVMREKISKAFSPSEVSIRNDSMHHKHHKPMQGNTSTETHFLCVPIDAIVTGDILKKRYANAFFSPSNSIQITSPSFAGMNQPARHRAVYKVLADELARQGGVHALQLRTKTPEEVQREEQLLAERIQKQNEEGGCAGQRAE</sequence>
<keyword evidence="3" id="KW-1185">Reference proteome</keyword>
<protein>
    <submittedName>
        <fullName evidence="2">BolA protein</fullName>
    </submittedName>
</protein>
<organism evidence="2 3">
    <name type="scientific">Ascosphaera apis ARSEF 7405</name>
    <dbReference type="NCBI Taxonomy" id="392613"/>
    <lineage>
        <taxon>Eukaryota</taxon>
        <taxon>Fungi</taxon>
        <taxon>Dikarya</taxon>
        <taxon>Ascomycota</taxon>
        <taxon>Pezizomycotina</taxon>
        <taxon>Eurotiomycetes</taxon>
        <taxon>Eurotiomycetidae</taxon>
        <taxon>Onygenales</taxon>
        <taxon>Ascosphaeraceae</taxon>
        <taxon>Ascosphaera</taxon>
    </lineage>
</organism>
<comment type="caution">
    <text evidence="2">The sequence shown here is derived from an EMBL/GenBank/DDBJ whole genome shotgun (WGS) entry which is preliminary data.</text>
</comment>
<dbReference type="Gene3D" id="3.30.300.90">
    <property type="entry name" value="BolA-like"/>
    <property type="match status" value="2"/>
</dbReference>
<evidence type="ECO:0000256" key="1">
    <source>
        <dbReference type="RuleBase" id="RU003860"/>
    </source>
</evidence>
<dbReference type="GO" id="GO:0044572">
    <property type="term" value="P:[4Fe-4S] cluster assembly"/>
    <property type="evidence" value="ECO:0007669"/>
    <property type="project" value="TreeGrafter"/>
</dbReference>
<dbReference type="VEuPathDB" id="FungiDB:AAP_00446"/>
<name>A0A168DWB1_9EURO</name>
<dbReference type="GO" id="GO:0005759">
    <property type="term" value="C:mitochondrial matrix"/>
    <property type="evidence" value="ECO:0007669"/>
    <property type="project" value="TreeGrafter"/>
</dbReference>
<dbReference type="OrthoDB" id="411584at2759"/>
<dbReference type="SUPFAM" id="SSF82657">
    <property type="entry name" value="BolA-like"/>
    <property type="match status" value="1"/>
</dbReference>
<dbReference type="EMBL" id="AZGZ01000001">
    <property type="protein sequence ID" value="KZZ98185.1"/>
    <property type="molecule type" value="Genomic_DNA"/>
</dbReference>
<comment type="similarity">
    <text evidence="1">Belongs to the BolA/IbaG family.</text>
</comment>
<dbReference type="AlphaFoldDB" id="A0A168DWB1"/>
<gene>
    <name evidence="2" type="ORF">AAP_00446</name>
</gene>
<dbReference type="InterPro" id="IPR002634">
    <property type="entry name" value="BolA"/>
</dbReference>
<dbReference type="Proteomes" id="UP000242877">
    <property type="component" value="Unassembled WGS sequence"/>
</dbReference>
<dbReference type="PANTHER" id="PTHR46230:SF7">
    <property type="entry name" value="BOLA-LIKE PROTEIN 1"/>
    <property type="match status" value="1"/>
</dbReference>
<reference evidence="2 3" key="1">
    <citation type="journal article" date="2016" name="Genome Biol. Evol.">
        <title>Divergent and convergent evolution of fungal pathogenicity.</title>
        <authorList>
            <person name="Shang Y."/>
            <person name="Xiao G."/>
            <person name="Zheng P."/>
            <person name="Cen K."/>
            <person name="Zhan S."/>
            <person name="Wang C."/>
        </authorList>
    </citation>
    <scope>NUCLEOTIDE SEQUENCE [LARGE SCALE GENOMIC DNA]</scope>
    <source>
        <strain evidence="2 3">ARSEF 7405</strain>
    </source>
</reference>
<dbReference type="InterPro" id="IPR036065">
    <property type="entry name" value="BolA-like_sf"/>
</dbReference>
<evidence type="ECO:0000313" key="2">
    <source>
        <dbReference type="EMBL" id="KZZ98185.1"/>
    </source>
</evidence>
<evidence type="ECO:0000313" key="3">
    <source>
        <dbReference type="Proteomes" id="UP000242877"/>
    </source>
</evidence>
<dbReference type="PANTHER" id="PTHR46230">
    <property type="match status" value="1"/>
</dbReference>